<dbReference type="OrthoDB" id="66881at2759"/>
<dbReference type="AlphaFoldDB" id="A0A1Q9EB45"/>
<dbReference type="Proteomes" id="UP000186817">
    <property type="component" value="Unassembled WGS sequence"/>
</dbReference>
<evidence type="ECO:0000256" key="3">
    <source>
        <dbReference type="ARBA" id="ARBA00022827"/>
    </source>
</evidence>
<dbReference type="Gene3D" id="3.50.50.60">
    <property type="entry name" value="FAD/NAD(P)-binding domain"/>
    <property type="match status" value="1"/>
</dbReference>
<keyword evidence="9" id="KW-0503">Monooxygenase</keyword>
<evidence type="ECO:0000256" key="4">
    <source>
        <dbReference type="ARBA" id="ARBA00022837"/>
    </source>
</evidence>
<keyword evidence="10" id="KW-1185">Reference proteome</keyword>
<dbReference type="InterPro" id="IPR021109">
    <property type="entry name" value="Peptidase_aspartic_dom_sf"/>
</dbReference>
<gene>
    <name evidence="9" type="primary">FMO1</name>
    <name evidence="9" type="ORF">AK812_SmicGene12270</name>
</gene>
<dbReference type="GO" id="GO:0005509">
    <property type="term" value="F:calcium ion binding"/>
    <property type="evidence" value="ECO:0007669"/>
    <property type="project" value="InterPro"/>
</dbReference>
<keyword evidence="7" id="KW-0560">Oxidoreductase</keyword>
<keyword evidence="2" id="KW-0285">Flavoprotein</keyword>
<evidence type="ECO:0000313" key="10">
    <source>
        <dbReference type="Proteomes" id="UP000186817"/>
    </source>
</evidence>
<dbReference type="SUPFAM" id="SSF47473">
    <property type="entry name" value="EF-hand"/>
    <property type="match status" value="1"/>
</dbReference>
<evidence type="ECO:0000313" key="9">
    <source>
        <dbReference type="EMBL" id="OLQ04623.1"/>
    </source>
</evidence>
<dbReference type="GO" id="GO:0050660">
    <property type="term" value="F:flavin adenine dinucleotide binding"/>
    <property type="evidence" value="ECO:0007669"/>
    <property type="project" value="InterPro"/>
</dbReference>
<organism evidence="9 10">
    <name type="scientific">Symbiodinium microadriaticum</name>
    <name type="common">Dinoflagellate</name>
    <name type="synonym">Zooxanthella microadriatica</name>
    <dbReference type="NCBI Taxonomy" id="2951"/>
    <lineage>
        <taxon>Eukaryota</taxon>
        <taxon>Sar</taxon>
        <taxon>Alveolata</taxon>
        <taxon>Dinophyceae</taxon>
        <taxon>Suessiales</taxon>
        <taxon>Symbiodiniaceae</taxon>
        <taxon>Symbiodinium</taxon>
    </lineage>
</organism>
<reference evidence="9 10" key="1">
    <citation type="submission" date="2016-02" db="EMBL/GenBank/DDBJ databases">
        <title>Genome analysis of coral dinoflagellate symbionts highlights evolutionary adaptations to a symbiotic lifestyle.</title>
        <authorList>
            <person name="Aranda M."/>
            <person name="Li Y."/>
            <person name="Liew Y.J."/>
            <person name="Baumgarten S."/>
            <person name="Simakov O."/>
            <person name="Wilson M."/>
            <person name="Piel J."/>
            <person name="Ashoor H."/>
            <person name="Bougouffa S."/>
            <person name="Bajic V.B."/>
            <person name="Ryu T."/>
            <person name="Ravasi T."/>
            <person name="Bayer T."/>
            <person name="Micklem G."/>
            <person name="Kim H."/>
            <person name="Bhak J."/>
            <person name="Lajeunesse T.C."/>
            <person name="Voolstra C.R."/>
        </authorList>
    </citation>
    <scope>NUCLEOTIDE SEQUENCE [LARGE SCALE GENOMIC DNA]</scope>
    <source>
        <strain evidence="9 10">CCMP2467</strain>
    </source>
</reference>
<dbReference type="InterPro" id="IPR002048">
    <property type="entry name" value="EF_hand_dom"/>
</dbReference>
<keyword evidence="5" id="KW-0521">NADP</keyword>
<dbReference type="PRINTS" id="PR00370">
    <property type="entry name" value="FMOXYGENASE"/>
</dbReference>
<evidence type="ECO:0000256" key="2">
    <source>
        <dbReference type="ARBA" id="ARBA00022630"/>
    </source>
</evidence>
<dbReference type="EMBL" id="LSRX01000205">
    <property type="protein sequence ID" value="OLQ04623.1"/>
    <property type="molecule type" value="Genomic_DNA"/>
</dbReference>
<dbReference type="Pfam" id="PF00026">
    <property type="entry name" value="Asp"/>
    <property type="match status" value="1"/>
</dbReference>
<keyword evidence="6" id="KW-0809">Transit peptide</keyword>
<dbReference type="Pfam" id="PF00743">
    <property type="entry name" value="FMO-like"/>
    <property type="match status" value="1"/>
</dbReference>
<feature type="domain" description="EF-hand" evidence="8">
    <location>
        <begin position="220"/>
        <end position="255"/>
    </location>
</feature>
<comment type="caution">
    <text evidence="9">The sequence shown here is derived from an EMBL/GenBank/DDBJ whole genome shotgun (WGS) entry which is preliminary data.</text>
</comment>
<dbReference type="InterPro" id="IPR036188">
    <property type="entry name" value="FAD/NAD-bd_sf"/>
</dbReference>
<dbReference type="Gene3D" id="1.10.238.10">
    <property type="entry name" value="EF-hand"/>
    <property type="match status" value="1"/>
</dbReference>
<dbReference type="InterPro" id="IPR000960">
    <property type="entry name" value="Flavin_mOase"/>
</dbReference>
<dbReference type="SUPFAM" id="SSF51905">
    <property type="entry name" value="FAD/NAD(P)-binding domain"/>
    <property type="match status" value="2"/>
</dbReference>
<dbReference type="PANTHER" id="PTHR23023">
    <property type="entry name" value="DIMETHYLANILINE MONOOXYGENASE"/>
    <property type="match status" value="1"/>
</dbReference>
<dbReference type="Gene3D" id="2.40.70.10">
    <property type="entry name" value="Acid Proteases"/>
    <property type="match status" value="1"/>
</dbReference>
<protein>
    <submittedName>
        <fullName evidence="9">Putative flavin-containing monooxygenase 1</fullName>
    </submittedName>
</protein>
<name>A0A1Q9EB45_SYMMI</name>
<dbReference type="InterPro" id="IPR033121">
    <property type="entry name" value="PEPTIDASE_A1"/>
</dbReference>
<dbReference type="PROSITE" id="PS50222">
    <property type="entry name" value="EF_HAND_2"/>
    <property type="match status" value="1"/>
</dbReference>
<evidence type="ECO:0000259" key="8">
    <source>
        <dbReference type="PROSITE" id="PS50222"/>
    </source>
</evidence>
<dbReference type="GO" id="GO:0050661">
    <property type="term" value="F:NADP binding"/>
    <property type="evidence" value="ECO:0007669"/>
    <property type="project" value="InterPro"/>
</dbReference>
<dbReference type="InterPro" id="IPR050346">
    <property type="entry name" value="FMO-like"/>
</dbReference>
<dbReference type="InterPro" id="IPR011992">
    <property type="entry name" value="EF-hand-dom_pair"/>
</dbReference>
<sequence length="766" mass="86307">MTHGDKAREGALAISEQVDLIGRAQAITPLHRNSLVDGWRLLDIGGPKIPRSDVKGTAFRKRGFIAPEEAHQDMFKAFFVIWWQVVLCRRFTVPLSRQIVPVKVDGRTVSHKTAYYGSIFVGHPKPQNFTVVFDTGSGHLFLPDRSCEVRSWLCIRRHAMGFNIYDELPAPVSKYHGTEKQVLAEIFLQHAQGGVLPVTPWYDASKSLAREFPEQLGCLDDPAILGRVFQMIDDNHDGILDQDEFVNGIHELLHPTTQEAKTLRARIAKAVLPAVENDFGHVKSVAIIGAGVAGLQVARRLMEIGISCTIFEKSENVGGCWQKNYADFGLQVPRELFEFPDFPYPDDFKCDLFPTGPEVQAYIELYAKTFKLYDIAQFKTTVVELQPSGGQRGWTVVFEKEKQRSSKAFDYLVVATGMYSWPPHIPLARDASKFKGQILHSCTFTDRKVASGKKVVVVGGGKSAVDNAVSAAKEGSQTTLVCRSWHWPVPRYLLNLVPFKYATYSRFGHWFLHPHHGEGATSTWLHGTCAPVKWLWWRAVEFMFRGQFQIPSSMIPEEGVETDLFSGGQILNYDFRDMLNSGKIQTICGAIDKFTETGVVLVDGKELDADMVIYGTGFAKNYDIFDKVIQKKLNIQKDGLYLYRNVIPPQVPDVAFIGCEVSTFNNILTHGLQALWLQKMLSGQMRLPKPGSTEKAIQKEQAWKRTWMPPASSRASLYQLHMTKYHDMLVDDIGAKRFRKMPNCFGELFMPYTARDFAGLFTEASK</sequence>
<dbReference type="PROSITE" id="PS00018">
    <property type="entry name" value="EF_HAND_1"/>
    <property type="match status" value="1"/>
</dbReference>
<keyword evidence="3" id="KW-0274">FAD</keyword>
<evidence type="ECO:0000256" key="6">
    <source>
        <dbReference type="ARBA" id="ARBA00022946"/>
    </source>
</evidence>
<evidence type="ECO:0000256" key="7">
    <source>
        <dbReference type="ARBA" id="ARBA00023002"/>
    </source>
</evidence>
<proteinExistence type="inferred from homology"/>
<keyword evidence="4" id="KW-0106">Calcium</keyword>
<evidence type="ECO:0000256" key="1">
    <source>
        <dbReference type="ARBA" id="ARBA00009183"/>
    </source>
</evidence>
<comment type="similarity">
    <text evidence="1">Belongs to the FMO family.</text>
</comment>
<dbReference type="InterPro" id="IPR020946">
    <property type="entry name" value="Flavin_mOase-like"/>
</dbReference>
<dbReference type="SUPFAM" id="SSF50630">
    <property type="entry name" value="Acid proteases"/>
    <property type="match status" value="1"/>
</dbReference>
<dbReference type="OMA" id="QACTMVI"/>
<dbReference type="GO" id="GO:0004499">
    <property type="term" value="F:N,N-dimethylaniline monooxygenase activity"/>
    <property type="evidence" value="ECO:0007669"/>
    <property type="project" value="InterPro"/>
</dbReference>
<dbReference type="InterPro" id="IPR018247">
    <property type="entry name" value="EF_Hand_1_Ca_BS"/>
</dbReference>
<evidence type="ECO:0000256" key="5">
    <source>
        <dbReference type="ARBA" id="ARBA00022857"/>
    </source>
</evidence>
<accession>A0A1Q9EB45</accession>